<accession>X1HKA7</accession>
<dbReference type="EMBL" id="BARU01032392">
    <property type="protein sequence ID" value="GAH70546.1"/>
    <property type="molecule type" value="Genomic_DNA"/>
</dbReference>
<keyword evidence="1" id="KW-0472">Membrane</keyword>
<feature type="transmembrane region" description="Helical" evidence="1">
    <location>
        <begin position="33"/>
        <end position="51"/>
    </location>
</feature>
<organism evidence="2">
    <name type="scientific">marine sediment metagenome</name>
    <dbReference type="NCBI Taxonomy" id="412755"/>
    <lineage>
        <taxon>unclassified sequences</taxon>
        <taxon>metagenomes</taxon>
        <taxon>ecological metagenomes</taxon>
    </lineage>
</organism>
<keyword evidence="1" id="KW-1133">Transmembrane helix</keyword>
<dbReference type="AlphaFoldDB" id="X1HKA7"/>
<proteinExistence type="predicted"/>
<name>X1HKA7_9ZZZZ</name>
<gene>
    <name evidence="2" type="ORF">S03H2_51095</name>
</gene>
<evidence type="ECO:0000313" key="2">
    <source>
        <dbReference type="EMBL" id="GAH70546.1"/>
    </source>
</evidence>
<sequence>WSSAAGLVGIILAYFLEVHGPLAEWEPAWLADIGLGFILWGILAAGARYGLPWKGLM</sequence>
<protein>
    <submittedName>
        <fullName evidence="2">Uncharacterized protein</fullName>
    </submittedName>
</protein>
<keyword evidence="1" id="KW-0812">Transmembrane</keyword>
<evidence type="ECO:0000256" key="1">
    <source>
        <dbReference type="SAM" id="Phobius"/>
    </source>
</evidence>
<feature type="non-terminal residue" evidence="2">
    <location>
        <position position="1"/>
    </location>
</feature>
<comment type="caution">
    <text evidence="2">The sequence shown here is derived from an EMBL/GenBank/DDBJ whole genome shotgun (WGS) entry which is preliminary data.</text>
</comment>
<reference evidence="2" key="1">
    <citation type="journal article" date="2014" name="Front. Microbiol.">
        <title>High frequency of phylogenetically diverse reductive dehalogenase-homologous genes in deep subseafloor sedimentary metagenomes.</title>
        <authorList>
            <person name="Kawai M."/>
            <person name="Futagami T."/>
            <person name="Toyoda A."/>
            <person name="Takaki Y."/>
            <person name="Nishi S."/>
            <person name="Hori S."/>
            <person name="Arai W."/>
            <person name="Tsubouchi T."/>
            <person name="Morono Y."/>
            <person name="Uchiyama I."/>
            <person name="Ito T."/>
            <person name="Fujiyama A."/>
            <person name="Inagaki F."/>
            <person name="Takami H."/>
        </authorList>
    </citation>
    <scope>NUCLEOTIDE SEQUENCE</scope>
    <source>
        <strain evidence="2">Expedition CK06-06</strain>
    </source>
</reference>